<name>A0ABU2U2X6_9ACTN</name>
<evidence type="ECO:0000313" key="1">
    <source>
        <dbReference type="EMBL" id="MDT0467412.1"/>
    </source>
</evidence>
<dbReference type="RefSeq" id="WP_311698871.1">
    <property type="nucleotide sequence ID" value="NZ_JAVREY010000052.1"/>
</dbReference>
<keyword evidence="2" id="KW-1185">Reference proteome</keyword>
<organism evidence="1 2">
    <name type="scientific">Streptomyces gibsoniae</name>
    <dbReference type="NCBI Taxonomy" id="3075529"/>
    <lineage>
        <taxon>Bacteria</taxon>
        <taxon>Bacillati</taxon>
        <taxon>Actinomycetota</taxon>
        <taxon>Actinomycetes</taxon>
        <taxon>Kitasatosporales</taxon>
        <taxon>Streptomycetaceae</taxon>
        <taxon>Streptomyces</taxon>
    </lineage>
</organism>
<reference evidence="2" key="1">
    <citation type="submission" date="2023-07" db="EMBL/GenBank/DDBJ databases">
        <title>30 novel species of actinomycetes from the DSMZ collection.</title>
        <authorList>
            <person name="Nouioui I."/>
        </authorList>
    </citation>
    <scope>NUCLEOTIDE SEQUENCE [LARGE SCALE GENOMIC DNA]</scope>
    <source>
        <strain evidence="2">DSM 41699</strain>
    </source>
</reference>
<proteinExistence type="predicted"/>
<comment type="caution">
    <text evidence="1">The sequence shown here is derived from an EMBL/GenBank/DDBJ whole genome shotgun (WGS) entry which is preliminary data.</text>
</comment>
<sequence length="172" mass="18376">MTRSATGPADPLDPVRAGLLRAARTDADVVLARARADADETVRMARAEAEALLERARKQGTADGTSAAARDRVRAREDAWARELVARAEVYADFCCRVRTGVRGALAEADVLRVGLEERARMLLGTGARVTATYDGGVTAEVPGRRVDLSADALADRAVQHLGAEVQKLWAP</sequence>
<protein>
    <submittedName>
        <fullName evidence="1">Uncharacterized protein</fullName>
    </submittedName>
</protein>
<accession>A0ABU2U2X6</accession>
<dbReference type="EMBL" id="JAVREY010000052">
    <property type="protein sequence ID" value="MDT0467412.1"/>
    <property type="molecule type" value="Genomic_DNA"/>
</dbReference>
<dbReference type="Proteomes" id="UP001183809">
    <property type="component" value="Unassembled WGS sequence"/>
</dbReference>
<gene>
    <name evidence="1" type="ORF">RM764_31195</name>
</gene>
<evidence type="ECO:0000313" key="2">
    <source>
        <dbReference type="Proteomes" id="UP001183809"/>
    </source>
</evidence>